<proteinExistence type="predicted"/>
<evidence type="ECO:0000313" key="2">
    <source>
        <dbReference type="Proteomes" id="UP000010319"/>
    </source>
</evidence>
<name>A0ABM9XX88_YERBE</name>
<protein>
    <submittedName>
        <fullName evidence="1">Uncharacterized protein</fullName>
    </submittedName>
</protein>
<comment type="caution">
    <text evidence="1">The sequence shown here is derived from an EMBL/GenBank/DDBJ whole genome shotgun (WGS) entry which is preliminary data.</text>
</comment>
<organism evidence="1 2">
    <name type="scientific">Yersinia bercovieri ATCC 43970</name>
    <dbReference type="NCBI Taxonomy" id="349968"/>
    <lineage>
        <taxon>Bacteria</taxon>
        <taxon>Pseudomonadati</taxon>
        <taxon>Pseudomonadota</taxon>
        <taxon>Gammaproteobacteria</taxon>
        <taxon>Enterobacterales</taxon>
        <taxon>Yersiniaceae</taxon>
        <taxon>Yersinia</taxon>
    </lineage>
</organism>
<keyword evidence="2" id="KW-1185">Reference proteome</keyword>
<evidence type="ECO:0000313" key="1">
    <source>
        <dbReference type="EMBL" id="EEQ06035.1"/>
    </source>
</evidence>
<gene>
    <name evidence="1" type="ORF">yberc0001_11230</name>
</gene>
<accession>A0ABM9XX88</accession>
<dbReference type="Proteomes" id="UP000010319">
    <property type="component" value="Unassembled WGS sequence"/>
</dbReference>
<reference evidence="1" key="1">
    <citation type="submission" date="2008-12" db="EMBL/GenBank/DDBJ databases">
        <title>Annotation of the Yersinia bercovieri ATCC 43970 genome.</title>
        <authorList>
            <person name="Read T.D."/>
            <person name="Akmal A."/>
            <person name="Bishop-Lilly K."/>
            <person name="Chen P.E."/>
            <person name="Cook C."/>
            <person name="Kiley M.P."/>
            <person name="Lentz S."/>
            <person name="Mateczun A."/>
            <person name="Nagarajan N."/>
            <person name="Nolan N."/>
            <person name="Osborne B.I."/>
            <person name="Pop M."/>
            <person name="Sozhamannan S."/>
            <person name="Stewart A.C."/>
            <person name="Sulakvelidze A."/>
            <person name="Thomason B."/>
            <person name="Willner K."/>
            <person name="Zwick M.E."/>
        </authorList>
    </citation>
    <scope>NUCLEOTIDE SEQUENCE [LARGE SCALE GENOMIC DNA]</scope>
    <source>
        <strain evidence="1">ATCC 43970</strain>
    </source>
</reference>
<sequence length="52" mass="5972">MLPILKNWQRLSNDWAYLTASLRSVPQIQLDTIQIALLRQIISSAFNQAHHG</sequence>
<dbReference type="EMBL" id="AALC02000036">
    <property type="protein sequence ID" value="EEQ06035.1"/>
    <property type="molecule type" value="Genomic_DNA"/>
</dbReference>